<evidence type="ECO:0000313" key="1">
    <source>
        <dbReference type="EMBL" id="GAH79357.1"/>
    </source>
</evidence>
<gene>
    <name evidence="1" type="ORF">S03H2_67965</name>
</gene>
<dbReference type="AlphaFoldDB" id="X1ICD7"/>
<comment type="caution">
    <text evidence="1">The sequence shown here is derived from an EMBL/GenBank/DDBJ whole genome shotgun (WGS) entry which is preliminary data.</text>
</comment>
<organism evidence="1">
    <name type="scientific">marine sediment metagenome</name>
    <dbReference type="NCBI Taxonomy" id="412755"/>
    <lineage>
        <taxon>unclassified sequences</taxon>
        <taxon>metagenomes</taxon>
        <taxon>ecological metagenomes</taxon>
    </lineage>
</organism>
<protein>
    <submittedName>
        <fullName evidence="1">Uncharacterized protein</fullName>
    </submittedName>
</protein>
<accession>X1ICD7</accession>
<proteinExistence type="predicted"/>
<dbReference type="EMBL" id="BARU01044601">
    <property type="protein sequence ID" value="GAH79357.1"/>
    <property type="molecule type" value="Genomic_DNA"/>
</dbReference>
<reference evidence="1" key="1">
    <citation type="journal article" date="2014" name="Front. Microbiol.">
        <title>High frequency of phylogenetically diverse reductive dehalogenase-homologous genes in deep subseafloor sedimentary metagenomes.</title>
        <authorList>
            <person name="Kawai M."/>
            <person name="Futagami T."/>
            <person name="Toyoda A."/>
            <person name="Takaki Y."/>
            <person name="Nishi S."/>
            <person name="Hori S."/>
            <person name="Arai W."/>
            <person name="Tsubouchi T."/>
            <person name="Morono Y."/>
            <person name="Uchiyama I."/>
            <person name="Ito T."/>
            <person name="Fujiyama A."/>
            <person name="Inagaki F."/>
            <person name="Takami H."/>
        </authorList>
    </citation>
    <scope>NUCLEOTIDE SEQUENCE</scope>
    <source>
        <strain evidence="1">Expedition CK06-06</strain>
    </source>
</reference>
<sequence>MEHRTDYQDTGLAVEAAKQACSITTPNPEMSDEEIRTICKWLAERAPEKHIPSGWSTTWATQEPMGSLQVVYIW</sequence>
<name>X1ICD7_9ZZZZ</name>